<reference evidence="1 2" key="1">
    <citation type="submission" date="2018-06" db="EMBL/GenBank/DDBJ databases">
        <authorList>
            <consortium name="Pathogen Informatics"/>
            <person name="Doyle S."/>
        </authorList>
    </citation>
    <scope>NUCLEOTIDE SEQUENCE [LARGE SCALE GENOMIC DNA]</scope>
    <source>
        <strain evidence="1 2">NCTC10289</strain>
    </source>
</reference>
<dbReference type="Proteomes" id="UP000254287">
    <property type="component" value="Unassembled WGS sequence"/>
</dbReference>
<sequence length="88" mass="8668">MRPLTVVWSAGFAVSTFTSTSCGIAGVPANRGVVGGFQRCVVGAKLQLAPGGSGGWPVVCPVACSAASLLRASWYSGVAVIGAPQGGM</sequence>
<accession>A0A376CTC3</accession>
<evidence type="ECO:0000313" key="1">
    <source>
        <dbReference type="EMBL" id="STC74531.1"/>
    </source>
</evidence>
<name>A0A376CTC3_9CORY</name>
<protein>
    <submittedName>
        <fullName evidence="1">Uncharacterized protein</fullName>
    </submittedName>
</protein>
<dbReference type="AlphaFoldDB" id="A0A376CTC3"/>
<dbReference type="EMBL" id="UFXP01000001">
    <property type="protein sequence ID" value="STC74531.1"/>
    <property type="molecule type" value="Genomic_DNA"/>
</dbReference>
<evidence type="ECO:0000313" key="2">
    <source>
        <dbReference type="Proteomes" id="UP000254287"/>
    </source>
</evidence>
<dbReference type="PROSITE" id="PS51257">
    <property type="entry name" value="PROKAR_LIPOPROTEIN"/>
    <property type="match status" value="1"/>
</dbReference>
<proteinExistence type="predicted"/>
<organism evidence="1 2">
    <name type="scientific">Corynebacterium minutissimum</name>
    <dbReference type="NCBI Taxonomy" id="38301"/>
    <lineage>
        <taxon>Bacteria</taxon>
        <taxon>Bacillati</taxon>
        <taxon>Actinomycetota</taxon>
        <taxon>Actinomycetes</taxon>
        <taxon>Mycobacteriales</taxon>
        <taxon>Corynebacteriaceae</taxon>
        <taxon>Corynebacterium</taxon>
    </lineage>
</organism>
<gene>
    <name evidence="1" type="ORF">NCTC10289_00402</name>
</gene>